<keyword evidence="2" id="KW-1185">Reference proteome</keyword>
<protein>
    <submittedName>
        <fullName evidence="1">Uncharacterized protein</fullName>
    </submittedName>
</protein>
<dbReference type="Proteomes" id="UP000095607">
    <property type="component" value="Chromosome"/>
</dbReference>
<evidence type="ECO:0000313" key="1">
    <source>
        <dbReference type="EMBL" id="AOV00064.1"/>
    </source>
</evidence>
<proteinExistence type="predicted"/>
<name>A0ABM6DYJ2_9BURK</name>
<gene>
    <name evidence="1" type="ORF">BI380_01175</name>
</gene>
<sequence>MGAQVEHNFGLPQSLSIGKTQAEALLLQIASHGKDPVCDTSQIVDLLPQLRQALRATHQHPNRVTFCAQA</sequence>
<reference evidence="1 2" key="1">
    <citation type="submission" date="2016-09" db="EMBL/GenBank/DDBJ databases">
        <title>Complete genome sequence of Deltia acidovorans CM13 isolated from murine proximal colonic tissue.</title>
        <authorList>
            <person name="Saffarian A."/>
        </authorList>
    </citation>
    <scope>NUCLEOTIDE SEQUENCE [LARGE SCALE GENOMIC DNA]</scope>
    <source>
        <strain evidence="1 2">CM13</strain>
    </source>
</reference>
<organism evidence="1 2">
    <name type="scientific">Delftia tsuruhatensis</name>
    <dbReference type="NCBI Taxonomy" id="180282"/>
    <lineage>
        <taxon>Bacteria</taxon>
        <taxon>Pseudomonadati</taxon>
        <taxon>Pseudomonadota</taxon>
        <taxon>Betaproteobacteria</taxon>
        <taxon>Burkholderiales</taxon>
        <taxon>Comamonadaceae</taxon>
        <taxon>Delftia</taxon>
    </lineage>
</organism>
<dbReference type="EMBL" id="CP017420">
    <property type="protein sequence ID" value="AOV00064.1"/>
    <property type="molecule type" value="Genomic_DNA"/>
</dbReference>
<accession>A0ABM6DYJ2</accession>
<evidence type="ECO:0000313" key="2">
    <source>
        <dbReference type="Proteomes" id="UP000095607"/>
    </source>
</evidence>